<name>A0AAE1AR83_9GAST</name>
<evidence type="ECO:0000313" key="1">
    <source>
        <dbReference type="EMBL" id="KAK3792560.1"/>
    </source>
</evidence>
<protein>
    <submittedName>
        <fullName evidence="1">Uncharacterized protein</fullName>
    </submittedName>
</protein>
<gene>
    <name evidence="1" type="ORF">RRG08_009919</name>
</gene>
<dbReference type="EMBL" id="JAWDGP010001363">
    <property type="protein sequence ID" value="KAK3792560.1"/>
    <property type="molecule type" value="Genomic_DNA"/>
</dbReference>
<organism evidence="1 2">
    <name type="scientific">Elysia crispata</name>
    <name type="common">lettuce slug</name>
    <dbReference type="NCBI Taxonomy" id="231223"/>
    <lineage>
        <taxon>Eukaryota</taxon>
        <taxon>Metazoa</taxon>
        <taxon>Spiralia</taxon>
        <taxon>Lophotrochozoa</taxon>
        <taxon>Mollusca</taxon>
        <taxon>Gastropoda</taxon>
        <taxon>Heterobranchia</taxon>
        <taxon>Euthyneura</taxon>
        <taxon>Panpulmonata</taxon>
        <taxon>Sacoglossa</taxon>
        <taxon>Placobranchoidea</taxon>
        <taxon>Plakobranchidae</taxon>
        <taxon>Elysia</taxon>
    </lineage>
</organism>
<evidence type="ECO:0000313" key="2">
    <source>
        <dbReference type="Proteomes" id="UP001283361"/>
    </source>
</evidence>
<dbReference type="Proteomes" id="UP001283361">
    <property type="component" value="Unassembled WGS sequence"/>
</dbReference>
<comment type="caution">
    <text evidence="1">The sequence shown here is derived from an EMBL/GenBank/DDBJ whole genome shotgun (WGS) entry which is preliminary data.</text>
</comment>
<sequence>MNQSVFSLMVPTGSLIERGIAPKTTHRDCSSLTVRAAQRPASKRLSEDNHPLDLEMEDIGLHSNGGLSCYSQLLTQYGNSSSDQWQKTFLPRTEVQIHGRKLDLPQTEVQINADNLSCLRLKFRFMADNLSYLRLKFRLTQITCLASDSSSDSWQITCLASDSSSD</sequence>
<proteinExistence type="predicted"/>
<reference evidence="1" key="1">
    <citation type="journal article" date="2023" name="G3 (Bethesda)">
        <title>A reference genome for the long-term kleptoplast-retaining sea slug Elysia crispata morphotype clarki.</title>
        <authorList>
            <person name="Eastman K.E."/>
            <person name="Pendleton A.L."/>
            <person name="Shaikh M.A."/>
            <person name="Suttiyut T."/>
            <person name="Ogas R."/>
            <person name="Tomko P."/>
            <person name="Gavelis G."/>
            <person name="Widhalm J.R."/>
            <person name="Wisecaver J.H."/>
        </authorList>
    </citation>
    <scope>NUCLEOTIDE SEQUENCE</scope>
    <source>
        <strain evidence="1">ECLA1</strain>
    </source>
</reference>
<dbReference type="AlphaFoldDB" id="A0AAE1AR83"/>
<accession>A0AAE1AR83</accession>
<keyword evidence="2" id="KW-1185">Reference proteome</keyword>